<feature type="region of interest" description="Disordered" evidence="1">
    <location>
        <begin position="1"/>
        <end position="21"/>
    </location>
</feature>
<evidence type="ECO:0000313" key="3">
    <source>
        <dbReference type="EMBL" id="KZT32117.1"/>
    </source>
</evidence>
<organism evidence="3 4">
    <name type="scientific">Sistotremastrum suecicum HHB10207 ss-3</name>
    <dbReference type="NCBI Taxonomy" id="1314776"/>
    <lineage>
        <taxon>Eukaryota</taxon>
        <taxon>Fungi</taxon>
        <taxon>Dikarya</taxon>
        <taxon>Basidiomycota</taxon>
        <taxon>Agaricomycotina</taxon>
        <taxon>Agaricomycetes</taxon>
        <taxon>Sistotremastrales</taxon>
        <taxon>Sistotremastraceae</taxon>
        <taxon>Sistotremastrum</taxon>
    </lineage>
</organism>
<sequence>MDPLPTTRRAEQPPNSRASSLPSELFSNIFERSLADSFISQGEPLDAFRTLENILNVTHVCHRWREIAVADSRLWSTVILSWPGEAIEAFITRSNGVRLRFVLNMLNRHDDFYADSDLSIPQLRGIGTLISRNMAKIGALELALLVSECTLDLKSDGDGATDCLLSEICSPFLHSEAPSLERLTLSTQCDAEHSTFAVEHLFQGKASNLRDMKLLGNHIRFTEVSLPTLTTVHFDLSGVNGVLYHLMVIPPLLSQLPRVKTVSLEHHPEHLTANEILAFRSPTDSPKFVLQTITYMKMDGLDGHEIGQLFSRIELPALRTLITCPPTEDSIELTAIPRFPLWMHTFFKDVPHVTLCFDQVGIRIESPIGDTEDLFTWQIHDTYVSPESVSICLEWCSKNLELLNPESLRIIRAPDLVECYAPQADQWEDVLSSFPRLSSITVDGKIRIVSLIEALTTSELVPALREFHIHEALFIGKLLYCMLHQRRVNNAGIRRLHLNMRGCTLYEAFDIKCEKVNEDDEEFTGYDPNNIVEAFSGDADFLEHNSVRGFGDADWNDDVTSIEYNRFFDFGLFRWTGGWHHDF</sequence>
<dbReference type="InterPro" id="IPR001810">
    <property type="entry name" value="F-box_dom"/>
</dbReference>
<dbReference type="EMBL" id="KV428384">
    <property type="protein sequence ID" value="KZT32117.1"/>
    <property type="molecule type" value="Genomic_DNA"/>
</dbReference>
<protein>
    <recommendedName>
        <fullName evidence="2">F-box domain-containing protein</fullName>
    </recommendedName>
</protein>
<dbReference type="Pfam" id="PF12937">
    <property type="entry name" value="F-box-like"/>
    <property type="match status" value="1"/>
</dbReference>
<reference evidence="3 4" key="1">
    <citation type="journal article" date="2016" name="Mol. Biol. Evol.">
        <title>Comparative Genomics of Early-Diverging Mushroom-Forming Fungi Provides Insights into the Origins of Lignocellulose Decay Capabilities.</title>
        <authorList>
            <person name="Nagy L.G."/>
            <person name="Riley R."/>
            <person name="Tritt A."/>
            <person name="Adam C."/>
            <person name="Daum C."/>
            <person name="Floudas D."/>
            <person name="Sun H."/>
            <person name="Yadav J.S."/>
            <person name="Pangilinan J."/>
            <person name="Larsson K.H."/>
            <person name="Matsuura K."/>
            <person name="Barry K."/>
            <person name="Labutti K."/>
            <person name="Kuo R."/>
            <person name="Ohm R.A."/>
            <person name="Bhattacharya S.S."/>
            <person name="Shirouzu T."/>
            <person name="Yoshinaga Y."/>
            <person name="Martin F.M."/>
            <person name="Grigoriev I.V."/>
            <person name="Hibbett D.S."/>
        </authorList>
    </citation>
    <scope>NUCLEOTIDE SEQUENCE [LARGE SCALE GENOMIC DNA]</scope>
    <source>
        <strain evidence="3 4">HHB10207 ss-3</strain>
    </source>
</reference>
<dbReference type="Proteomes" id="UP000076798">
    <property type="component" value="Unassembled WGS sequence"/>
</dbReference>
<evidence type="ECO:0000259" key="2">
    <source>
        <dbReference type="Pfam" id="PF12937"/>
    </source>
</evidence>
<dbReference type="OrthoDB" id="3365698at2759"/>
<evidence type="ECO:0000256" key="1">
    <source>
        <dbReference type="SAM" id="MobiDB-lite"/>
    </source>
</evidence>
<dbReference type="PANTHER" id="PTHR38926:SF72">
    <property type="entry name" value="IM:7136021-RELATED"/>
    <property type="match status" value="1"/>
</dbReference>
<proteinExistence type="predicted"/>
<dbReference type="Gene3D" id="1.20.1280.50">
    <property type="match status" value="1"/>
</dbReference>
<evidence type="ECO:0000313" key="4">
    <source>
        <dbReference type="Proteomes" id="UP000076798"/>
    </source>
</evidence>
<feature type="domain" description="F-box" evidence="2">
    <location>
        <begin position="19"/>
        <end position="79"/>
    </location>
</feature>
<gene>
    <name evidence="3" type="ORF">SISSUDRAFT_1055965</name>
</gene>
<accession>A0A165XES4</accession>
<dbReference type="AlphaFoldDB" id="A0A165XES4"/>
<keyword evidence="4" id="KW-1185">Reference proteome</keyword>
<name>A0A165XES4_9AGAM</name>
<dbReference type="PANTHER" id="PTHR38926">
    <property type="entry name" value="F-BOX DOMAIN CONTAINING PROTEIN, EXPRESSED"/>
    <property type="match status" value="1"/>
</dbReference>
<dbReference type="SUPFAM" id="SSF81383">
    <property type="entry name" value="F-box domain"/>
    <property type="match status" value="1"/>
</dbReference>
<dbReference type="InterPro" id="IPR036047">
    <property type="entry name" value="F-box-like_dom_sf"/>
</dbReference>